<keyword evidence="8 9" id="KW-0472">Membrane</keyword>
<dbReference type="Gene3D" id="3.90.550.10">
    <property type="entry name" value="Spore Coat Polysaccharide Biosynthesis Protein SpsA, Chain A"/>
    <property type="match status" value="1"/>
</dbReference>
<dbReference type="GO" id="GO:0032580">
    <property type="term" value="C:Golgi cisterna membrane"/>
    <property type="evidence" value="ECO:0007669"/>
    <property type="project" value="UniProtKB-SubCell"/>
</dbReference>
<evidence type="ECO:0000256" key="6">
    <source>
        <dbReference type="ARBA" id="ARBA00022989"/>
    </source>
</evidence>
<dbReference type="InterPro" id="IPR051227">
    <property type="entry name" value="CS_glycosyltransferase"/>
</dbReference>
<keyword evidence="12" id="KW-1185">Reference proteome</keyword>
<feature type="transmembrane region" description="Helical" evidence="9">
    <location>
        <begin position="21"/>
        <end position="38"/>
    </location>
</feature>
<keyword evidence="5 9" id="KW-0735">Signal-anchor</keyword>
<dbReference type="SUPFAM" id="SSF53448">
    <property type="entry name" value="Nucleotide-diphospho-sugar transferases"/>
    <property type="match status" value="1"/>
</dbReference>
<dbReference type="AlphaFoldDB" id="A0AAU9VXK4"/>
<dbReference type="InterPro" id="IPR008428">
    <property type="entry name" value="Chond_GalNAc"/>
</dbReference>
<comment type="subcellular location">
    <subcellularLocation>
        <location evidence="1 9">Golgi apparatus</location>
        <location evidence="1 9">Golgi stack membrane</location>
        <topology evidence="1 9">Single-pass type II membrane protein</topology>
    </subcellularLocation>
</comment>
<dbReference type="InterPro" id="IPR037524">
    <property type="entry name" value="PA14/GLEYA"/>
</dbReference>
<gene>
    <name evidence="11" type="ORF">PMEA_00025889</name>
</gene>
<keyword evidence="3 9" id="KW-0808">Transferase</keyword>
<dbReference type="EMBL" id="CALNXJ010000005">
    <property type="protein sequence ID" value="CAH3040256.1"/>
    <property type="molecule type" value="Genomic_DNA"/>
</dbReference>
<dbReference type="PANTHER" id="PTHR12369:SF5">
    <property type="entry name" value="HEXOSYLTRANSFERASE"/>
    <property type="match status" value="1"/>
</dbReference>
<keyword evidence="7 9" id="KW-0333">Golgi apparatus</keyword>
<feature type="domain" description="PA14" evidence="10">
    <location>
        <begin position="95"/>
        <end position="257"/>
    </location>
</feature>
<evidence type="ECO:0000256" key="3">
    <source>
        <dbReference type="ARBA" id="ARBA00022679"/>
    </source>
</evidence>
<evidence type="ECO:0000256" key="8">
    <source>
        <dbReference type="ARBA" id="ARBA00023136"/>
    </source>
</evidence>
<evidence type="ECO:0000256" key="1">
    <source>
        <dbReference type="ARBA" id="ARBA00004447"/>
    </source>
</evidence>
<dbReference type="InterPro" id="IPR029044">
    <property type="entry name" value="Nucleotide-diphossugar_trans"/>
</dbReference>
<evidence type="ECO:0000256" key="2">
    <source>
        <dbReference type="ARBA" id="ARBA00009239"/>
    </source>
</evidence>
<protein>
    <recommendedName>
        <fullName evidence="9">Hexosyltransferase</fullName>
        <ecNumber evidence="9">2.4.1.-</ecNumber>
    </recommendedName>
</protein>
<proteinExistence type="inferred from homology"/>
<evidence type="ECO:0000259" key="10">
    <source>
        <dbReference type="PROSITE" id="PS51820"/>
    </source>
</evidence>
<accession>A0AAU9VXK4</accession>
<comment type="similarity">
    <text evidence="2 9">Belongs to the chondroitin N-acetylgalactosaminyltransferase family.</text>
</comment>
<dbReference type="InterPro" id="IPR011658">
    <property type="entry name" value="PA14_dom"/>
</dbReference>
<sequence>MWRNGVSFFGRGILGRRRLTFIVGVISIPLTGCLLLLFSSKNGGFQRRVSTTPCNCPCASSQQSEPKANGEKPIADEQIALSTFTRELNSGYVPSTIGSLNLHIWSGVCGTKVDNLRKWPHFPYHPHRRLSVSAFHFTENPASQSTGYRFFGFVHPRESGVYKFAISSDDTSELWLSANEDPASSKLIARVYSPTESAWTSDGDYKKYAEQISKEVTLHTGKKYYIESLLKQEAGAVHLAVYWSRNSKFEIITSDYLTSFVEHSFDDIPLHAGKQNSLILENKRKLFYFHRLPLIDRAQFSGVLPTCSYSPSFLVREKLVKYQSVWLQRESNVYPQDDSVMTEAALTNEWTHSNKVAKKDRVIAVVDELMKSLPSGKYFLKKIHQVTQKPDEKNGDRFLLNLELGSKNTSQTFRLSEHIYQPKGNHNLCLPDGLNWNKSAKIYIVLPVKEQGNWVHYFIEQLTYASLATGDNNFHVVVTDFESKDIDIAKAFQTPLLHSRHSIVTLKGKFYKTLALNVACQLVSNPNDIIFLFDLHIDMPVDLLDHVRMNTIAGRLAYFPIVGRLNCGSTSEEHQGFWQWNGFGIASMYKSDWERFGGMNAQEYKYNWGGEDWDLLDRVMQLPLEVERIRHPGLYHHYHKKKAKWN</sequence>
<evidence type="ECO:0000313" key="12">
    <source>
        <dbReference type="Proteomes" id="UP001159428"/>
    </source>
</evidence>
<keyword evidence="6 9" id="KW-1133">Transmembrane helix</keyword>
<evidence type="ECO:0000256" key="7">
    <source>
        <dbReference type="ARBA" id="ARBA00023034"/>
    </source>
</evidence>
<keyword evidence="4 9" id="KW-0812">Transmembrane</keyword>
<dbReference type="Proteomes" id="UP001159428">
    <property type="component" value="Unassembled WGS sequence"/>
</dbReference>
<dbReference type="PROSITE" id="PS51820">
    <property type="entry name" value="PA14"/>
    <property type="match status" value="1"/>
</dbReference>
<comment type="caution">
    <text evidence="11">The sequence shown here is derived from an EMBL/GenBank/DDBJ whole genome shotgun (WGS) entry which is preliminary data.</text>
</comment>
<dbReference type="Pfam" id="PF07691">
    <property type="entry name" value="PA14"/>
    <property type="match status" value="1"/>
</dbReference>
<evidence type="ECO:0000256" key="5">
    <source>
        <dbReference type="ARBA" id="ARBA00022968"/>
    </source>
</evidence>
<dbReference type="PANTHER" id="PTHR12369">
    <property type="entry name" value="CHONDROITIN SYNTHASE"/>
    <property type="match status" value="1"/>
</dbReference>
<dbReference type="Gene3D" id="3.90.182.10">
    <property type="entry name" value="Toxin - Anthrax Protective Antigen,domain 1"/>
    <property type="match status" value="1"/>
</dbReference>
<dbReference type="GO" id="GO:0008376">
    <property type="term" value="F:acetylgalactosaminyltransferase activity"/>
    <property type="evidence" value="ECO:0007669"/>
    <property type="project" value="InterPro"/>
</dbReference>
<dbReference type="Pfam" id="PF05679">
    <property type="entry name" value="CHGN"/>
    <property type="match status" value="1"/>
</dbReference>
<dbReference type="SUPFAM" id="SSF56988">
    <property type="entry name" value="Anthrax protective antigen"/>
    <property type="match status" value="1"/>
</dbReference>
<name>A0AAU9VXK4_9CNID</name>
<dbReference type="EC" id="2.4.1.-" evidence="9"/>
<evidence type="ECO:0000256" key="9">
    <source>
        <dbReference type="RuleBase" id="RU364016"/>
    </source>
</evidence>
<organism evidence="11 12">
    <name type="scientific">Pocillopora meandrina</name>
    <dbReference type="NCBI Taxonomy" id="46732"/>
    <lineage>
        <taxon>Eukaryota</taxon>
        <taxon>Metazoa</taxon>
        <taxon>Cnidaria</taxon>
        <taxon>Anthozoa</taxon>
        <taxon>Hexacorallia</taxon>
        <taxon>Scleractinia</taxon>
        <taxon>Astrocoeniina</taxon>
        <taxon>Pocilloporidae</taxon>
        <taxon>Pocillopora</taxon>
    </lineage>
</organism>
<evidence type="ECO:0000313" key="11">
    <source>
        <dbReference type="EMBL" id="CAH3040256.1"/>
    </source>
</evidence>
<reference evidence="11 12" key="1">
    <citation type="submission" date="2022-05" db="EMBL/GenBank/DDBJ databases">
        <authorList>
            <consortium name="Genoscope - CEA"/>
            <person name="William W."/>
        </authorList>
    </citation>
    <scope>NUCLEOTIDE SEQUENCE [LARGE SCALE GENOMIC DNA]</scope>
</reference>
<evidence type="ECO:0000256" key="4">
    <source>
        <dbReference type="ARBA" id="ARBA00022692"/>
    </source>
</evidence>